<dbReference type="InterPro" id="IPR050134">
    <property type="entry name" value="NAD-dep_sirtuin_deacylases"/>
</dbReference>
<keyword evidence="3" id="KW-0862">Zinc</keyword>
<comment type="caution">
    <text evidence="5">Lacks conserved residue(s) required for the propagation of feature annotation.</text>
</comment>
<proteinExistence type="predicted"/>
<dbReference type="GO" id="GO:0046872">
    <property type="term" value="F:metal ion binding"/>
    <property type="evidence" value="ECO:0007669"/>
    <property type="project" value="UniProtKB-KW"/>
</dbReference>
<name>A0A7J7H8Q8_CAMSI</name>
<dbReference type="InterPro" id="IPR026590">
    <property type="entry name" value="Ssirtuin_cat_dom"/>
</dbReference>
<dbReference type="Proteomes" id="UP000593564">
    <property type="component" value="Unassembled WGS sequence"/>
</dbReference>
<evidence type="ECO:0000259" key="6">
    <source>
        <dbReference type="PROSITE" id="PS50305"/>
    </source>
</evidence>
<dbReference type="InterPro" id="IPR029035">
    <property type="entry name" value="DHS-like_NAD/FAD-binding_dom"/>
</dbReference>
<evidence type="ECO:0000256" key="2">
    <source>
        <dbReference type="ARBA" id="ARBA00022723"/>
    </source>
</evidence>
<feature type="domain" description="Deacetylase sirtuin-type" evidence="6">
    <location>
        <begin position="1"/>
        <end position="128"/>
    </location>
</feature>
<dbReference type="Gene3D" id="2.20.28.200">
    <property type="match status" value="1"/>
</dbReference>
<evidence type="ECO:0000313" key="7">
    <source>
        <dbReference type="EMBL" id="KAF5948671.1"/>
    </source>
</evidence>
<dbReference type="EMBL" id="JACBKZ010000006">
    <property type="protein sequence ID" value="KAF5948671.1"/>
    <property type="molecule type" value="Genomic_DNA"/>
</dbReference>
<dbReference type="PANTHER" id="PTHR11085">
    <property type="entry name" value="NAD-DEPENDENT PROTEIN DEACYLASE SIRTUIN-5, MITOCHONDRIAL-RELATED"/>
    <property type="match status" value="1"/>
</dbReference>
<keyword evidence="8" id="KW-1185">Reference proteome</keyword>
<dbReference type="EC" id="2.3.1.286" evidence="1"/>
<sequence length="132" mass="14961">MGLWDSLINWLYRYFWDFEVETIGLKETPRSCSSDGCGARLKDTVVDWEDALPPKELNPAEKHCKVADAVLCLGTSLQITPACNLPLKSLRGGWGKFVIASLQVDSLKEKLLEKLEQFIVDLELDSREMLLF</sequence>
<reference evidence="7 8" key="2">
    <citation type="submission" date="2020-07" db="EMBL/GenBank/DDBJ databases">
        <title>Genome assembly of wild tea tree DASZ reveals pedigree and selection history of tea varieties.</title>
        <authorList>
            <person name="Zhang W."/>
        </authorList>
    </citation>
    <scope>NUCLEOTIDE SEQUENCE [LARGE SCALE GENOMIC DNA]</scope>
    <source>
        <strain evidence="8">cv. G240</strain>
        <tissue evidence="7">Leaf</tissue>
    </source>
</reference>
<dbReference type="Gene3D" id="3.40.50.1220">
    <property type="entry name" value="TPP-binding domain"/>
    <property type="match status" value="1"/>
</dbReference>
<dbReference type="SUPFAM" id="SSF52467">
    <property type="entry name" value="DHS-like NAD/FAD-binding domain"/>
    <property type="match status" value="1"/>
</dbReference>
<dbReference type="GO" id="GO:0005634">
    <property type="term" value="C:nucleus"/>
    <property type="evidence" value="ECO:0007669"/>
    <property type="project" value="TreeGrafter"/>
</dbReference>
<protein>
    <recommendedName>
        <fullName evidence="1">protein acetyllysine N-acetyltransferase</fullName>
        <ecNumber evidence="1">2.3.1.286</ecNumber>
    </recommendedName>
</protein>
<reference evidence="8" key="1">
    <citation type="journal article" date="2020" name="Nat. Commun.">
        <title>Genome assembly of wild tea tree DASZ reveals pedigree and selection history of tea varieties.</title>
        <authorList>
            <person name="Zhang W."/>
            <person name="Zhang Y."/>
            <person name="Qiu H."/>
            <person name="Guo Y."/>
            <person name="Wan H."/>
            <person name="Zhang X."/>
            <person name="Scossa F."/>
            <person name="Alseekh S."/>
            <person name="Zhang Q."/>
            <person name="Wang P."/>
            <person name="Xu L."/>
            <person name="Schmidt M.H."/>
            <person name="Jia X."/>
            <person name="Li D."/>
            <person name="Zhu A."/>
            <person name="Guo F."/>
            <person name="Chen W."/>
            <person name="Ni D."/>
            <person name="Usadel B."/>
            <person name="Fernie A.R."/>
            <person name="Wen W."/>
        </authorList>
    </citation>
    <scope>NUCLEOTIDE SEQUENCE [LARGE SCALE GENOMIC DNA]</scope>
    <source>
        <strain evidence="8">cv. G240</strain>
    </source>
</reference>
<keyword evidence="4" id="KW-0520">NAD</keyword>
<comment type="caution">
    <text evidence="7">The sequence shown here is derived from an EMBL/GenBank/DDBJ whole genome shotgun (WGS) entry which is preliminary data.</text>
</comment>
<dbReference type="GO" id="GO:0070403">
    <property type="term" value="F:NAD+ binding"/>
    <property type="evidence" value="ECO:0007669"/>
    <property type="project" value="TreeGrafter"/>
</dbReference>
<evidence type="ECO:0000256" key="3">
    <source>
        <dbReference type="ARBA" id="ARBA00022833"/>
    </source>
</evidence>
<evidence type="ECO:0000256" key="1">
    <source>
        <dbReference type="ARBA" id="ARBA00012928"/>
    </source>
</evidence>
<dbReference type="GO" id="GO:0000122">
    <property type="term" value="P:negative regulation of transcription by RNA polymerase II"/>
    <property type="evidence" value="ECO:0007669"/>
    <property type="project" value="TreeGrafter"/>
</dbReference>
<organism evidence="7 8">
    <name type="scientific">Camellia sinensis</name>
    <name type="common">Tea plant</name>
    <name type="synonym">Thea sinensis</name>
    <dbReference type="NCBI Taxonomy" id="4442"/>
    <lineage>
        <taxon>Eukaryota</taxon>
        <taxon>Viridiplantae</taxon>
        <taxon>Streptophyta</taxon>
        <taxon>Embryophyta</taxon>
        <taxon>Tracheophyta</taxon>
        <taxon>Spermatophyta</taxon>
        <taxon>Magnoliopsida</taxon>
        <taxon>eudicotyledons</taxon>
        <taxon>Gunneridae</taxon>
        <taxon>Pentapetalae</taxon>
        <taxon>asterids</taxon>
        <taxon>Ericales</taxon>
        <taxon>Theaceae</taxon>
        <taxon>Camellia</taxon>
    </lineage>
</organism>
<evidence type="ECO:0000256" key="4">
    <source>
        <dbReference type="ARBA" id="ARBA00023027"/>
    </source>
</evidence>
<dbReference type="PANTHER" id="PTHR11085:SF12">
    <property type="entry name" value="NAD-DEPENDENT PROTEIN DEACYLASE SIRTUIN-6"/>
    <property type="match status" value="1"/>
</dbReference>
<evidence type="ECO:0000313" key="8">
    <source>
        <dbReference type="Proteomes" id="UP000593564"/>
    </source>
</evidence>
<dbReference type="PROSITE" id="PS50305">
    <property type="entry name" value="SIRTUIN"/>
    <property type="match status" value="1"/>
</dbReference>
<evidence type="ECO:0000256" key="5">
    <source>
        <dbReference type="PROSITE-ProRule" id="PRU00236"/>
    </source>
</evidence>
<keyword evidence="2" id="KW-0479">Metal-binding</keyword>
<dbReference type="AlphaFoldDB" id="A0A7J7H8Q8"/>
<dbReference type="GO" id="GO:0017136">
    <property type="term" value="F:histone deacetylase activity, NAD-dependent"/>
    <property type="evidence" value="ECO:0007669"/>
    <property type="project" value="TreeGrafter"/>
</dbReference>
<accession>A0A7J7H8Q8</accession>
<dbReference type="GO" id="GO:0003714">
    <property type="term" value="F:transcription corepressor activity"/>
    <property type="evidence" value="ECO:0007669"/>
    <property type="project" value="TreeGrafter"/>
</dbReference>
<gene>
    <name evidence="7" type="ORF">HYC85_014628</name>
</gene>